<dbReference type="GO" id="GO:0009060">
    <property type="term" value="P:aerobic respiration"/>
    <property type="evidence" value="ECO:0007669"/>
    <property type="project" value="TreeGrafter"/>
</dbReference>
<dbReference type="GO" id="GO:0003954">
    <property type="term" value="F:NADH dehydrogenase activity"/>
    <property type="evidence" value="ECO:0007669"/>
    <property type="project" value="TreeGrafter"/>
</dbReference>
<evidence type="ECO:0000313" key="15">
    <source>
        <dbReference type="EMBL" id="NOV51090.1"/>
    </source>
</evidence>
<accession>A0A6M2DZF9</accession>
<comment type="function">
    <text evidence="1">Core subunit of the mitochondrial membrane respiratory chain NADH dehydrogenase (Complex I) that is believed to belong to the minimal assembly required for catalysis. Complex I functions in the transfer of electrons from NADH to the respiratory chain. The immediate electron acceptor for the enzyme is believed to be ubiquinone.</text>
</comment>
<organism evidence="15">
    <name type="scientific">Xenopsylla cheopis</name>
    <name type="common">Oriental rat flea</name>
    <name type="synonym">Pulex cheopis</name>
    <dbReference type="NCBI Taxonomy" id="163159"/>
    <lineage>
        <taxon>Eukaryota</taxon>
        <taxon>Metazoa</taxon>
        <taxon>Ecdysozoa</taxon>
        <taxon>Arthropoda</taxon>
        <taxon>Hexapoda</taxon>
        <taxon>Insecta</taxon>
        <taxon>Pterygota</taxon>
        <taxon>Neoptera</taxon>
        <taxon>Endopterygota</taxon>
        <taxon>Siphonaptera</taxon>
        <taxon>Pulicidae</taxon>
        <taxon>Xenopsyllinae</taxon>
        <taxon>Xenopsylla</taxon>
    </lineage>
</organism>
<evidence type="ECO:0000256" key="13">
    <source>
        <dbReference type="RuleBase" id="RU000471"/>
    </source>
</evidence>
<protein>
    <recommendedName>
        <fullName evidence="4">NADH-ubiquinone oxidoreductase chain 1</fullName>
    </recommendedName>
    <alternativeName>
        <fullName evidence="12">NADH dehydrogenase subunit 1</fullName>
    </alternativeName>
</protein>
<keyword evidence="10" id="KW-0496">Mitochondrion</keyword>
<dbReference type="PANTHER" id="PTHR11432:SF3">
    <property type="entry name" value="NADH-UBIQUINONE OXIDOREDUCTASE CHAIN 1"/>
    <property type="match status" value="1"/>
</dbReference>
<evidence type="ECO:0000256" key="12">
    <source>
        <dbReference type="ARBA" id="ARBA00031024"/>
    </source>
</evidence>
<keyword evidence="13" id="KW-0520">NAD</keyword>
<dbReference type="PANTHER" id="PTHR11432">
    <property type="entry name" value="NADH DEHYDROGENASE SUBUNIT 1"/>
    <property type="match status" value="1"/>
</dbReference>
<dbReference type="GO" id="GO:0005743">
    <property type="term" value="C:mitochondrial inner membrane"/>
    <property type="evidence" value="ECO:0007669"/>
    <property type="project" value="UniProtKB-SubCell"/>
</dbReference>
<dbReference type="InterPro" id="IPR001694">
    <property type="entry name" value="NADH_UbQ_OxRdtase_su1/FPO"/>
</dbReference>
<keyword evidence="6 13" id="KW-0812">Transmembrane</keyword>
<sequence>MNKFIVFISILLLFIIVLIGVAFLTLLERKILSYIQIRKGPNKVRIVGLFQPISDAIKLFSKEQLILNLSNYLIYYISPVIILIISLLI</sequence>
<reference evidence="15" key="1">
    <citation type="submission" date="2020-03" db="EMBL/GenBank/DDBJ databases">
        <title>Transcriptomic Profiling of the Digestive Tract of the Rat Flea, Xenopsylla cheopis, Following Blood Feeding and Infection with Yersinia pestis.</title>
        <authorList>
            <person name="Bland D.M."/>
            <person name="Martens C.A."/>
            <person name="Virtaneva K."/>
            <person name="Kanakabandi K."/>
            <person name="Long D."/>
            <person name="Rosenke R."/>
            <person name="Saturday G.A."/>
            <person name="Hoyt F.H."/>
            <person name="Bruno D.P."/>
            <person name="Ribeiro J.M.C."/>
            <person name="Hinnebusch J."/>
        </authorList>
    </citation>
    <scope>NUCLEOTIDE SEQUENCE</scope>
</reference>
<dbReference type="PROSITE" id="PS00667">
    <property type="entry name" value="COMPLEX1_ND1_1"/>
    <property type="match status" value="1"/>
</dbReference>
<evidence type="ECO:0000256" key="11">
    <source>
        <dbReference type="ARBA" id="ARBA00023136"/>
    </source>
</evidence>
<evidence type="ECO:0000256" key="10">
    <source>
        <dbReference type="ARBA" id="ARBA00023128"/>
    </source>
</evidence>
<evidence type="ECO:0000256" key="1">
    <source>
        <dbReference type="ARBA" id="ARBA00003257"/>
    </source>
</evidence>
<evidence type="ECO:0000256" key="4">
    <source>
        <dbReference type="ARBA" id="ARBA00021009"/>
    </source>
</evidence>
<evidence type="ECO:0000256" key="3">
    <source>
        <dbReference type="ARBA" id="ARBA00010535"/>
    </source>
</evidence>
<dbReference type="EMBL" id="GIIL01007364">
    <property type="protein sequence ID" value="NOV51090.1"/>
    <property type="molecule type" value="Transcribed_RNA"/>
</dbReference>
<keyword evidence="8 14" id="KW-1133">Transmembrane helix</keyword>
<evidence type="ECO:0000256" key="9">
    <source>
        <dbReference type="ARBA" id="ARBA00023075"/>
    </source>
</evidence>
<evidence type="ECO:0000256" key="8">
    <source>
        <dbReference type="ARBA" id="ARBA00022989"/>
    </source>
</evidence>
<evidence type="ECO:0000256" key="2">
    <source>
        <dbReference type="ARBA" id="ARBA00004448"/>
    </source>
</evidence>
<evidence type="ECO:0000256" key="7">
    <source>
        <dbReference type="ARBA" id="ARBA00022792"/>
    </source>
</evidence>
<keyword evidence="11 14" id="KW-0472">Membrane</keyword>
<comment type="subcellular location">
    <subcellularLocation>
        <location evidence="2 13">Mitochondrion inner membrane</location>
        <topology evidence="2 13">Multi-pass membrane protein</topology>
    </subcellularLocation>
</comment>
<evidence type="ECO:0000256" key="5">
    <source>
        <dbReference type="ARBA" id="ARBA00022448"/>
    </source>
</evidence>
<feature type="transmembrane region" description="Helical" evidence="14">
    <location>
        <begin position="65"/>
        <end position="88"/>
    </location>
</feature>
<keyword evidence="9" id="KW-0830">Ubiquinone</keyword>
<comment type="similarity">
    <text evidence="3 13">Belongs to the complex I subunit 1 family.</text>
</comment>
<name>A0A6M2DZF9_XENCH</name>
<evidence type="ECO:0000256" key="14">
    <source>
        <dbReference type="SAM" id="Phobius"/>
    </source>
</evidence>
<dbReference type="AlphaFoldDB" id="A0A6M2DZF9"/>
<keyword evidence="5" id="KW-0813">Transport</keyword>
<dbReference type="Pfam" id="PF00146">
    <property type="entry name" value="NADHdh"/>
    <property type="match status" value="1"/>
</dbReference>
<evidence type="ECO:0000256" key="6">
    <source>
        <dbReference type="ARBA" id="ARBA00022692"/>
    </source>
</evidence>
<proteinExistence type="inferred from homology"/>
<dbReference type="InterPro" id="IPR018086">
    <property type="entry name" value="NADH_UbQ_OxRdtase_su1_CS"/>
</dbReference>
<feature type="transmembrane region" description="Helical" evidence="14">
    <location>
        <begin position="6"/>
        <end position="27"/>
    </location>
</feature>
<keyword evidence="7" id="KW-0999">Mitochondrion inner membrane</keyword>